<feature type="transmembrane region" description="Helical" evidence="11">
    <location>
        <begin position="1158"/>
        <end position="1183"/>
    </location>
</feature>
<dbReference type="InterPro" id="IPR047258">
    <property type="entry name" value="C2C_MCTP_PRT_plant"/>
</dbReference>
<accession>A0AAN9QR84</accession>
<evidence type="ECO:0000313" key="14">
    <source>
        <dbReference type="EMBL" id="KAK7347255.1"/>
    </source>
</evidence>
<dbReference type="CDD" id="cd00298">
    <property type="entry name" value="ACD_sHsps_p23-like"/>
    <property type="match status" value="1"/>
</dbReference>
<evidence type="ECO:0000256" key="9">
    <source>
        <dbReference type="RuleBase" id="RU003616"/>
    </source>
</evidence>
<dbReference type="PANTHER" id="PTHR31425">
    <property type="entry name" value="PHOSPHORIBOSYLANTHRANILATE TRANSFERASE ISOFORM 1"/>
    <property type="match status" value="1"/>
</dbReference>
<keyword evidence="15" id="KW-1185">Reference proteome</keyword>
<dbReference type="Pfam" id="PF08372">
    <property type="entry name" value="PRT_C"/>
    <property type="match status" value="1"/>
</dbReference>
<dbReference type="CDD" id="cd04019">
    <property type="entry name" value="C2C_MCTP_PRT_plant"/>
    <property type="match status" value="1"/>
</dbReference>
<dbReference type="GO" id="GO:0016020">
    <property type="term" value="C:membrane"/>
    <property type="evidence" value="ECO:0007669"/>
    <property type="project" value="UniProtKB-SubCell"/>
</dbReference>
<feature type="domain" description="SHSP" evidence="12">
    <location>
        <begin position="19"/>
        <end position="124"/>
    </location>
</feature>
<evidence type="ECO:0000256" key="6">
    <source>
        <dbReference type="ARBA" id="ARBA00022989"/>
    </source>
</evidence>
<evidence type="ECO:0000256" key="1">
    <source>
        <dbReference type="ARBA" id="ARBA00004141"/>
    </source>
</evidence>
<dbReference type="SMART" id="SM00239">
    <property type="entry name" value="C2"/>
    <property type="match status" value="4"/>
</dbReference>
<dbReference type="Gene3D" id="2.60.40.790">
    <property type="match status" value="1"/>
</dbReference>
<dbReference type="Proteomes" id="UP001374584">
    <property type="component" value="Unassembled WGS sequence"/>
</dbReference>
<evidence type="ECO:0000256" key="5">
    <source>
        <dbReference type="ARBA" id="ARBA00022837"/>
    </source>
</evidence>
<gene>
    <name evidence="14" type="ORF">VNO80_21782</name>
</gene>
<feature type="domain" description="C2" evidence="13">
    <location>
        <begin position="736"/>
        <end position="864"/>
    </location>
</feature>
<feature type="domain" description="C2" evidence="13">
    <location>
        <begin position="894"/>
        <end position="1020"/>
    </location>
</feature>
<dbReference type="InterPro" id="IPR013583">
    <property type="entry name" value="MCTP_C"/>
</dbReference>
<dbReference type="InterPro" id="IPR008978">
    <property type="entry name" value="HSP20-like_chaperone"/>
</dbReference>
<dbReference type="EMBL" id="JAYMYR010000008">
    <property type="protein sequence ID" value="KAK7347255.1"/>
    <property type="molecule type" value="Genomic_DNA"/>
</dbReference>
<evidence type="ECO:0000259" key="13">
    <source>
        <dbReference type="PROSITE" id="PS50004"/>
    </source>
</evidence>
<evidence type="ECO:0000256" key="3">
    <source>
        <dbReference type="ARBA" id="ARBA00022692"/>
    </source>
</evidence>
<dbReference type="Pfam" id="PF00011">
    <property type="entry name" value="HSP20"/>
    <property type="match status" value="1"/>
</dbReference>
<evidence type="ECO:0000256" key="4">
    <source>
        <dbReference type="ARBA" id="ARBA00022737"/>
    </source>
</evidence>
<dbReference type="CDD" id="cd08379">
    <property type="entry name" value="C2D_MCTP_PRT_plant"/>
    <property type="match status" value="1"/>
</dbReference>
<feature type="domain" description="C2" evidence="13">
    <location>
        <begin position="577"/>
        <end position="699"/>
    </location>
</feature>
<feature type="domain" description="C2" evidence="13">
    <location>
        <begin position="300"/>
        <end position="424"/>
    </location>
</feature>
<dbReference type="InterPro" id="IPR047259">
    <property type="entry name" value="QUIRKY-like"/>
</dbReference>
<feature type="compositionally biased region" description="Basic and acidic residues" evidence="10">
    <location>
        <begin position="569"/>
        <end position="584"/>
    </location>
</feature>
<evidence type="ECO:0000256" key="10">
    <source>
        <dbReference type="SAM" id="MobiDB-lite"/>
    </source>
</evidence>
<dbReference type="InterPro" id="IPR047257">
    <property type="entry name" value="C2B_MCTP_PRT_plant"/>
</dbReference>
<feature type="compositionally biased region" description="Basic and acidic residues" evidence="10">
    <location>
        <begin position="465"/>
        <end position="475"/>
    </location>
</feature>
<evidence type="ECO:0008006" key="16">
    <source>
        <dbReference type="Google" id="ProtNLM"/>
    </source>
</evidence>
<keyword evidence="4" id="KW-0677">Repeat</keyword>
<keyword evidence="3 11" id="KW-0812">Transmembrane</keyword>
<proteinExistence type="inferred from homology"/>
<keyword evidence="5" id="KW-0106">Calcium</keyword>
<dbReference type="Pfam" id="PF00168">
    <property type="entry name" value="C2"/>
    <property type="match status" value="4"/>
</dbReference>
<dbReference type="PROSITE" id="PS01031">
    <property type="entry name" value="SHSP"/>
    <property type="match status" value="1"/>
</dbReference>
<comment type="similarity">
    <text evidence="2">Belongs to the MCTP family.</text>
</comment>
<feature type="region of interest" description="Disordered" evidence="10">
    <location>
        <begin position="456"/>
        <end position="479"/>
    </location>
</feature>
<dbReference type="SUPFAM" id="SSF49764">
    <property type="entry name" value="HSP20-like chaperones"/>
    <property type="match status" value="1"/>
</dbReference>
<dbReference type="PROSITE" id="PS50004">
    <property type="entry name" value="C2"/>
    <property type="match status" value="4"/>
</dbReference>
<dbReference type="Gene3D" id="2.60.40.150">
    <property type="entry name" value="C2 domain"/>
    <property type="match status" value="4"/>
</dbReference>
<evidence type="ECO:0000256" key="7">
    <source>
        <dbReference type="ARBA" id="ARBA00023136"/>
    </source>
</evidence>
<comment type="subcellular location">
    <subcellularLocation>
        <location evidence="1">Membrane</location>
        <topology evidence="1">Multi-pass membrane protein</topology>
    </subcellularLocation>
</comment>
<dbReference type="InterPro" id="IPR000008">
    <property type="entry name" value="C2_dom"/>
</dbReference>
<comment type="caution">
    <text evidence="14">The sequence shown here is derived from an EMBL/GenBank/DDBJ whole genome shotgun (WGS) entry which is preliminary data.</text>
</comment>
<name>A0AAN9QR84_PHACN</name>
<sequence>MASARGNTVAGGRTWARTPVVEQIVPNSGWTQDSAGHYLLVDLPEFRKEEVKLQVDSYGRIVVKGERQINTWKHDHFRLTFPAPLDSDMDRIAGKFDGGVLYVTIPKQVTQHSKVSELTKVRNGKVERAEENGSHRLGNGEVERAKENDSHRHGNEVERTEENDSQGHGNGKVERAEENDSHASEHDKDREEEVKRNENECITEFPEQVIRKWEQESMLRGAAEVLRENKGIVVTAVVAFSLGLLVYRKFNNTTKKGRAQVGTRNHVLPAKAFLTSFDNLIRLLTEEPFVYPHSAHSRLHQDDKMTTPFQQPPQIVRRLVVEVIDARNLLPKDGQGSSSPYVVADFDGQRKRTTTRFKELNPVWNEPLEFIVSDPDNMEFEELEVEVYNDKKFGNGSGRKNHFLGRVKLYGTQFSRRGEEALVYYTLEKRSVFSWIRGEIGLRIYYYDEMLIEEERQPPQQPEEQGERPEQERNRPPQGMVVVEEGRVFEAPGPMEQCVPLPTGLPHSPRVVVVEESPPPVVHIPQEPPLPEMFEPPVSEMQFHSEMRKMQANRGERVKILKRPNGDYSPKDISAKKSGNESERVHPFDLVEPMQYLFVKIVKARGVAPPSEAPFVKVRTSSHYMRSKPASFRPNDPSDSPEWNQVFALGYNKTDANSATLEISVWDSSTENFLGGVCFDLSDVPVRDPPDSPLAPQWYHLEGGTADQNPGRVSGDIQLSVWIGTQSDDAFPEAWISDAPHVAHTRSKVYQSPKLWYLRVTVVEAQDLNIAPNLPPLTAPEVRVKVQLGFQSQRTRRGSMNHRSLSFHWNEDLLFVAGEPLEDSVIILIEDRTTKEAALLGHIVVPLSSIEQRIDERHVAAKWFPLEGGPYCGRVFLRLCLEGGYHVLDEAAHVCSDFRPTAKQLWKPAVGILELGILGARGLLPMKSKGGGKGSTDAYCVAKYGKKWVRTRTVTDSFDPRWNEQYTWQVYDPCTVLTVGVFDNWRMFADVPEERPDCRIGKVRIRVSTLESNRVYTNSYPLLVLTRTGLKKMGEIELAVRFACPSLLPDTCAVYGQPLLPRMHYLRPLGVAQQEALRGAATKMVAQWLARSEPALGHEVVRYMLDADSHVWSMRKSKANWFRIVAVLAWAVGLAKWLDDIRRWKNPVTTVLLHMLYLVLVWYPDLIVPTGFLYVVLIGIWYYRFRPKIPAGMDTRLSQAEAVDPDELDEEFDTMPSSKPPDIIRMRYDRLRMLAARVQTVLGDFATQGERLQALVSWRDPRATKLFIGVCLAITVTLYAMPPKMVAVALGFYYLRHPMFRNPMPSATLNFFRRLPSLSDRLM</sequence>
<evidence type="ECO:0000256" key="11">
    <source>
        <dbReference type="SAM" id="Phobius"/>
    </source>
</evidence>
<keyword evidence="7 11" id="KW-0472">Membrane</keyword>
<feature type="transmembrane region" description="Helical" evidence="11">
    <location>
        <begin position="1266"/>
        <end position="1295"/>
    </location>
</feature>
<evidence type="ECO:0000256" key="8">
    <source>
        <dbReference type="PROSITE-ProRule" id="PRU00285"/>
    </source>
</evidence>
<dbReference type="FunFam" id="2.60.40.150:FF:000090">
    <property type="entry name" value="C2 domain-containing protein"/>
    <property type="match status" value="1"/>
</dbReference>
<organism evidence="14 15">
    <name type="scientific">Phaseolus coccineus</name>
    <name type="common">Scarlet runner bean</name>
    <name type="synonym">Phaseolus multiflorus</name>
    <dbReference type="NCBI Taxonomy" id="3886"/>
    <lineage>
        <taxon>Eukaryota</taxon>
        <taxon>Viridiplantae</taxon>
        <taxon>Streptophyta</taxon>
        <taxon>Embryophyta</taxon>
        <taxon>Tracheophyta</taxon>
        <taxon>Spermatophyta</taxon>
        <taxon>Magnoliopsida</taxon>
        <taxon>eudicotyledons</taxon>
        <taxon>Gunneridae</taxon>
        <taxon>Pentapetalae</taxon>
        <taxon>rosids</taxon>
        <taxon>fabids</taxon>
        <taxon>Fabales</taxon>
        <taxon>Fabaceae</taxon>
        <taxon>Papilionoideae</taxon>
        <taxon>50 kb inversion clade</taxon>
        <taxon>NPAAA clade</taxon>
        <taxon>indigoferoid/millettioid clade</taxon>
        <taxon>Phaseoleae</taxon>
        <taxon>Phaseolus</taxon>
    </lineage>
</organism>
<dbReference type="CDD" id="cd04022">
    <property type="entry name" value="C2A_MCTP_PRT_plant"/>
    <property type="match status" value="1"/>
</dbReference>
<feature type="region of interest" description="Disordered" evidence="10">
    <location>
        <begin position="112"/>
        <end position="199"/>
    </location>
</feature>
<protein>
    <recommendedName>
        <fullName evidence="16">Protein QUIRKY</fullName>
    </recommendedName>
</protein>
<reference evidence="14 15" key="1">
    <citation type="submission" date="2024-01" db="EMBL/GenBank/DDBJ databases">
        <title>The genomes of 5 underutilized Papilionoideae crops provide insights into root nodulation and disease resistanc.</title>
        <authorList>
            <person name="Jiang F."/>
        </authorList>
    </citation>
    <scope>NUCLEOTIDE SEQUENCE [LARGE SCALE GENOMIC DNA]</scope>
    <source>
        <strain evidence="14">JINMINGXINNONG_FW02</strain>
        <tissue evidence="14">Leaves</tissue>
    </source>
</reference>
<evidence type="ECO:0000313" key="15">
    <source>
        <dbReference type="Proteomes" id="UP001374584"/>
    </source>
</evidence>
<evidence type="ECO:0000259" key="12">
    <source>
        <dbReference type="PROSITE" id="PS01031"/>
    </source>
</evidence>
<dbReference type="PANTHER" id="PTHR31425:SF36">
    <property type="entry name" value="PROTEIN QUIRKY"/>
    <property type="match status" value="1"/>
</dbReference>
<feature type="compositionally biased region" description="Basic and acidic residues" evidence="10">
    <location>
        <begin position="114"/>
        <end position="134"/>
    </location>
</feature>
<dbReference type="InterPro" id="IPR002068">
    <property type="entry name" value="A-crystallin/Hsp20_dom"/>
</dbReference>
<keyword evidence="6 11" id="KW-1133">Transmembrane helix</keyword>
<feature type="compositionally biased region" description="Basic and acidic residues" evidence="10">
    <location>
        <begin position="141"/>
        <end position="162"/>
    </location>
</feature>
<dbReference type="CDD" id="cd08378">
    <property type="entry name" value="C2B_MCTP_PRT_plant"/>
    <property type="match status" value="1"/>
</dbReference>
<dbReference type="InterPro" id="IPR035892">
    <property type="entry name" value="C2_domain_sf"/>
</dbReference>
<comment type="similarity">
    <text evidence="8 9">Belongs to the small heat shock protein (HSP20) family.</text>
</comment>
<feature type="compositionally biased region" description="Basic and acidic residues" evidence="10">
    <location>
        <begin position="171"/>
        <end position="199"/>
    </location>
</feature>
<evidence type="ECO:0000256" key="2">
    <source>
        <dbReference type="ARBA" id="ARBA00007923"/>
    </source>
</evidence>
<dbReference type="InterPro" id="IPR047255">
    <property type="entry name" value="C2D_MCTP_PRT_plant"/>
</dbReference>
<feature type="region of interest" description="Disordered" evidence="10">
    <location>
        <begin position="561"/>
        <end position="584"/>
    </location>
</feature>
<dbReference type="FunFam" id="2.60.40.150:FF:000285">
    <property type="entry name" value="C2 domain-containing protein"/>
    <property type="match status" value="1"/>
</dbReference>
<dbReference type="SUPFAM" id="SSF49562">
    <property type="entry name" value="C2 domain (Calcium/lipid-binding domain, CaLB)"/>
    <property type="match status" value="4"/>
</dbReference>